<accession>A0AAX4J4R3</accession>
<evidence type="ECO:0000313" key="5">
    <source>
        <dbReference type="EMBL" id="WQF90335.1"/>
    </source>
</evidence>
<feature type="transmembrane region" description="Helical" evidence="4">
    <location>
        <begin position="51"/>
        <end position="76"/>
    </location>
</feature>
<dbReference type="PANTHER" id="PTHR33365:SF11">
    <property type="entry name" value="TAT PATHWAY SIGNAL SEQUENCE"/>
    <property type="match status" value="1"/>
</dbReference>
<keyword evidence="6" id="KW-1185">Reference proteome</keyword>
<sequence length="269" mass="30957">MDSKYAEIPTMHEGDASIGRERTEQPVHNADYDVSKEILDLRRAVRNRNRLLFALTLCSLTTIAMIPMLHGLLPMWNTSSTTTSVLSEVNGLLPILPYREMIFWNDSTYTQEHSIMRHEPLEDVLRRIDETWNSLMPTNNGFVPIPHPERYNLPPQMLDGDDKPMDDYSVSVYHQLHCLHAILRSWVAYFYGQEQKDLFPSHILHCFDYIRFGLMCGMDMALEGGNAASIAAGQRCGTFGLGTTHVCRDWNTLYQWMEKKNVAKSNKRC</sequence>
<keyword evidence="4" id="KW-0812">Transmembrane</keyword>
<keyword evidence="2" id="KW-0560">Oxidoreductase</keyword>
<dbReference type="AlphaFoldDB" id="A0AAX4J4R3"/>
<dbReference type="GO" id="GO:0016491">
    <property type="term" value="F:oxidoreductase activity"/>
    <property type="evidence" value="ECO:0007669"/>
    <property type="project" value="UniProtKB-KW"/>
</dbReference>
<evidence type="ECO:0000256" key="2">
    <source>
        <dbReference type="ARBA" id="ARBA00023002"/>
    </source>
</evidence>
<dbReference type="Pfam" id="PF11807">
    <property type="entry name" value="UstYa"/>
    <property type="match status" value="1"/>
</dbReference>
<protein>
    <submittedName>
        <fullName evidence="5">Mycotoxin biosynthesis protein UstYa</fullName>
    </submittedName>
</protein>
<comment type="pathway">
    <text evidence="1">Mycotoxin biosynthesis.</text>
</comment>
<dbReference type="RefSeq" id="XP_062787556.1">
    <property type="nucleotide sequence ID" value="XM_062931505.1"/>
</dbReference>
<proteinExistence type="inferred from homology"/>
<dbReference type="GeneID" id="87951849"/>
<dbReference type="EMBL" id="CP137315">
    <property type="protein sequence ID" value="WQF90335.1"/>
    <property type="molecule type" value="Genomic_DNA"/>
</dbReference>
<keyword evidence="4" id="KW-0472">Membrane</keyword>
<comment type="similarity">
    <text evidence="3">Belongs to the ustYa family.</text>
</comment>
<dbReference type="PANTHER" id="PTHR33365">
    <property type="entry name" value="YALI0B05434P"/>
    <property type="match status" value="1"/>
</dbReference>
<evidence type="ECO:0000313" key="6">
    <source>
        <dbReference type="Proteomes" id="UP001322277"/>
    </source>
</evidence>
<reference evidence="6" key="1">
    <citation type="journal article" date="2023" name="bioRxiv">
        <title>Complete genome of the Medicago anthracnose fungus, Colletotrichum destructivum, reveals a mini-chromosome-like region within a core chromosome.</title>
        <authorList>
            <person name="Lapalu N."/>
            <person name="Simon A."/>
            <person name="Lu A."/>
            <person name="Plaumann P.-L."/>
            <person name="Amselem J."/>
            <person name="Pigne S."/>
            <person name="Auger A."/>
            <person name="Koch C."/>
            <person name="Dallery J.-F."/>
            <person name="O'Connell R.J."/>
        </authorList>
    </citation>
    <scope>NUCLEOTIDE SEQUENCE [LARGE SCALE GENOMIC DNA]</scope>
    <source>
        <strain evidence="6">CBS 520.97</strain>
    </source>
</reference>
<evidence type="ECO:0000256" key="1">
    <source>
        <dbReference type="ARBA" id="ARBA00004685"/>
    </source>
</evidence>
<keyword evidence="4" id="KW-1133">Transmembrane helix</keyword>
<dbReference type="KEGG" id="cdet:87951849"/>
<dbReference type="Proteomes" id="UP001322277">
    <property type="component" value="Chromosome 11"/>
</dbReference>
<gene>
    <name evidence="5" type="ORF">CDEST_15349</name>
</gene>
<evidence type="ECO:0000256" key="3">
    <source>
        <dbReference type="ARBA" id="ARBA00035112"/>
    </source>
</evidence>
<evidence type="ECO:0000256" key="4">
    <source>
        <dbReference type="SAM" id="Phobius"/>
    </source>
</evidence>
<organism evidence="5 6">
    <name type="scientific">Colletotrichum destructivum</name>
    <dbReference type="NCBI Taxonomy" id="34406"/>
    <lineage>
        <taxon>Eukaryota</taxon>
        <taxon>Fungi</taxon>
        <taxon>Dikarya</taxon>
        <taxon>Ascomycota</taxon>
        <taxon>Pezizomycotina</taxon>
        <taxon>Sordariomycetes</taxon>
        <taxon>Hypocreomycetidae</taxon>
        <taxon>Glomerellales</taxon>
        <taxon>Glomerellaceae</taxon>
        <taxon>Colletotrichum</taxon>
        <taxon>Colletotrichum destructivum species complex</taxon>
    </lineage>
</organism>
<dbReference type="GO" id="GO:0043386">
    <property type="term" value="P:mycotoxin biosynthetic process"/>
    <property type="evidence" value="ECO:0007669"/>
    <property type="project" value="InterPro"/>
</dbReference>
<name>A0AAX4J4R3_9PEZI</name>
<dbReference type="InterPro" id="IPR021765">
    <property type="entry name" value="UstYa-like"/>
</dbReference>